<organism evidence="2 3">
    <name type="scientific">Kouleothrix aurantiaca</name>
    <dbReference type="NCBI Taxonomy" id="186479"/>
    <lineage>
        <taxon>Bacteria</taxon>
        <taxon>Bacillati</taxon>
        <taxon>Chloroflexota</taxon>
        <taxon>Chloroflexia</taxon>
        <taxon>Chloroflexales</taxon>
        <taxon>Roseiflexineae</taxon>
        <taxon>Roseiflexaceae</taxon>
        <taxon>Kouleothrix</taxon>
    </lineage>
</organism>
<feature type="transmembrane region" description="Helical" evidence="1">
    <location>
        <begin position="7"/>
        <end position="28"/>
    </location>
</feature>
<evidence type="ECO:0000313" key="2">
    <source>
        <dbReference type="EMBL" id="KPV50004.1"/>
    </source>
</evidence>
<dbReference type="Proteomes" id="UP000050509">
    <property type="component" value="Unassembled WGS sequence"/>
</dbReference>
<keyword evidence="3" id="KW-1185">Reference proteome</keyword>
<name>A0A0P9DJL2_9CHLR</name>
<dbReference type="EMBL" id="LJCR01001632">
    <property type="protein sequence ID" value="KPV50004.1"/>
    <property type="molecule type" value="Genomic_DNA"/>
</dbReference>
<evidence type="ECO:0000313" key="3">
    <source>
        <dbReference type="Proteomes" id="UP000050509"/>
    </source>
</evidence>
<keyword evidence="1" id="KW-0472">Membrane</keyword>
<comment type="caution">
    <text evidence="2">The sequence shown here is derived from an EMBL/GenBank/DDBJ whole genome shotgun (WGS) entry which is preliminary data.</text>
</comment>
<gene>
    <name evidence="2" type="ORF">SE17_29460</name>
</gene>
<protein>
    <submittedName>
        <fullName evidence="2">Uncharacterized protein</fullName>
    </submittedName>
</protein>
<accession>A0A0P9DJL2</accession>
<feature type="transmembrane region" description="Helical" evidence="1">
    <location>
        <begin position="40"/>
        <end position="64"/>
    </location>
</feature>
<evidence type="ECO:0000256" key="1">
    <source>
        <dbReference type="SAM" id="Phobius"/>
    </source>
</evidence>
<reference evidence="2 3" key="1">
    <citation type="submission" date="2015-09" db="EMBL/GenBank/DDBJ databases">
        <title>Draft genome sequence of Kouleothrix aurantiaca JCM 19913.</title>
        <authorList>
            <person name="Hemp J."/>
        </authorList>
    </citation>
    <scope>NUCLEOTIDE SEQUENCE [LARGE SCALE GENOMIC DNA]</scope>
    <source>
        <strain evidence="2 3">COM-B</strain>
    </source>
</reference>
<proteinExistence type="predicted"/>
<sequence length="194" mass="20204">MSGSGKTVGMILMAAGVVIFLIVTLFVGSGLTSGQTGGSGAILGIGLFGVLPLLILGGLGGYLFTQGKREEVELAGVRKKERLLGLIQAQGRAQLNSIIVELKMTRDEVKQDIYELVQQGLFTGYIDWSTNTFYSKDASQVGSNKCPNCGGVRELVGQGIVKCQYCGAELFIPPGAPQTTATPAPPATPPAAQA</sequence>
<keyword evidence="1" id="KW-1133">Transmembrane helix</keyword>
<keyword evidence="1" id="KW-0812">Transmembrane</keyword>
<dbReference type="AlphaFoldDB" id="A0A0P9DJL2"/>